<protein>
    <submittedName>
        <fullName evidence="3">Transposase IS116/IS110/IS902 family protein</fullName>
    </submittedName>
</protein>
<dbReference type="GO" id="GO:0003677">
    <property type="term" value="F:DNA binding"/>
    <property type="evidence" value="ECO:0007669"/>
    <property type="project" value="InterPro"/>
</dbReference>
<dbReference type="GO" id="GO:0006313">
    <property type="term" value="P:DNA transposition"/>
    <property type="evidence" value="ECO:0007669"/>
    <property type="project" value="InterPro"/>
</dbReference>
<sequence length="346" mass="39564">MKKIFIGIDFSKEKFDATVIKAEGVEERAERQHEVFDNKVSGFRCLLRWMRAVVDEQDTSLWLFCGENTGGYSRALCNYLYGSGYDMWLENALSIKRSSALQRTKSDKADAGIIAEYAMRNYDQMRLYKPLGKNLERLRELFLYRHNLVKLKASMMTRKGEKKLTQEKSDISRFMSMSSKHLISEFNKKIAECDRRIDLVIAEDDELRRNFEVITSVPGVGTQNAVCLMVYTDNFTRFDYNSRKIACYYGVAPFGRQSGTSVNTPPHVCPMANKLIKSLLSQAALASVNFCPPMAAYYHRLVESGKKKPVAINNVKNKLLHVITAMVRKGEKYNPDHDYYAALLSA</sequence>
<dbReference type="NCBIfam" id="NF033542">
    <property type="entry name" value="transpos_IS110"/>
    <property type="match status" value="1"/>
</dbReference>
<organism evidence="3">
    <name type="scientific">uncultured bacterium 34R1</name>
    <dbReference type="NCBI Taxonomy" id="581113"/>
    <lineage>
        <taxon>Bacteria</taxon>
        <taxon>environmental samples</taxon>
    </lineage>
</organism>
<evidence type="ECO:0000259" key="1">
    <source>
        <dbReference type="Pfam" id="PF01548"/>
    </source>
</evidence>
<proteinExistence type="predicted"/>
<accession>C0K032</accession>
<name>C0K032_9BACT</name>
<reference evidence="3" key="1">
    <citation type="submission" date="2008-11" db="EMBL/GenBank/DDBJ databases">
        <title>Isolation and characterization of a fructose-1,6-bisphosphatase in Bacteroides sp. from a rumen metagenomic library.</title>
        <authorList>
            <person name="Wang J."/>
            <person name="Liu K."/>
            <person name="Zhao S."/>
            <person name="Bu D."/>
            <person name="Li D."/>
            <person name="Yu P."/>
            <person name="Wei H."/>
            <person name="Zhou L."/>
        </authorList>
    </citation>
    <scope>NUCLEOTIDE SEQUENCE</scope>
</reference>
<dbReference type="PANTHER" id="PTHR33055:SF3">
    <property type="entry name" value="PUTATIVE TRANSPOSASE FOR IS117-RELATED"/>
    <property type="match status" value="1"/>
</dbReference>
<dbReference type="InterPro" id="IPR047650">
    <property type="entry name" value="Transpos_IS110"/>
</dbReference>
<dbReference type="PANTHER" id="PTHR33055">
    <property type="entry name" value="TRANSPOSASE FOR INSERTION SEQUENCE ELEMENT IS1111A"/>
    <property type="match status" value="1"/>
</dbReference>
<feature type="domain" description="Transposase IS116/IS110/IS902 C-terminal" evidence="2">
    <location>
        <begin position="213"/>
        <end position="299"/>
    </location>
</feature>
<dbReference type="Pfam" id="PF02371">
    <property type="entry name" value="Transposase_20"/>
    <property type="match status" value="1"/>
</dbReference>
<dbReference type="EMBL" id="FJ529692">
    <property type="protein sequence ID" value="ACM91062.1"/>
    <property type="molecule type" value="Genomic_DNA"/>
</dbReference>
<dbReference type="Pfam" id="PF01548">
    <property type="entry name" value="DEDD_Tnp_IS110"/>
    <property type="match status" value="1"/>
</dbReference>
<evidence type="ECO:0000259" key="2">
    <source>
        <dbReference type="Pfam" id="PF02371"/>
    </source>
</evidence>
<dbReference type="InterPro" id="IPR003346">
    <property type="entry name" value="Transposase_20"/>
</dbReference>
<dbReference type="GO" id="GO:0004803">
    <property type="term" value="F:transposase activity"/>
    <property type="evidence" value="ECO:0007669"/>
    <property type="project" value="InterPro"/>
</dbReference>
<feature type="domain" description="Transposase IS110-like N-terminal" evidence="1">
    <location>
        <begin position="6"/>
        <end position="153"/>
    </location>
</feature>
<dbReference type="InterPro" id="IPR002525">
    <property type="entry name" value="Transp_IS110-like_N"/>
</dbReference>
<evidence type="ECO:0000313" key="3">
    <source>
        <dbReference type="EMBL" id="ACM91062.1"/>
    </source>
</evidence>
<dbReference type="AlphaFoldDB" id="C0K032"/>